<comment type="caution">
    <text evidence="5">The sequence shown here is derived from an EMBL/GenBank/DDBJ whole genome shotgun (WGS) entry which is preliminary data.</text>
</comment>
<dbReference type="InterPro" id="IPR002579">
    <property type="entry name" value="Met_Sox_Rdtase_MsrB_dom"/>
</dbReference>
<evidence type="ECO:0000259" key="4">
    <source>
        <dbReference type="PROSITE" id="PS51790"/>
    </source>
</evidence>
<dbReference type="Pfam" id="PF01641">
    <property type="entry name" value="SelR"/>
    <property type="match status" value="1"/>
</dbReference>
<dbReference type="GO" id="GO:0030091">
    <property type="term" value="P:protein repair"/>
    <property type="evidence" value="ECO:0007669"/>
    <property type="project" value="InterPro"/>
</dbReference>
<dbReference type="InterPro" id="IPR028427">
    <property type="entry name" value="Met_Sox_Rdtase_MsrB"/>
</dbReference>
<sequence>MLRTEIKSLYGDSHLGHVFEDGPKERGGRRYCVNSAALCFIPLNELEEKGYGEYRALFSCTKNRT</sequence>
<evidence type="ECO:0000256" key="3">
    <source>
        <dbReference type="ARBA" id="ARBA00048488"/>
    </source>
</evidence>
<dbReference type="PROSITE" id="PS51790">
    <property type="entry name" value="MSRB"/>
    <property type="match status" value="1"/>
</dbReference>
<evidence type="ECO:0000256" key="1">
    <source>
        <dbReference type="ARBA" id="ARBA00012499"/>
    </source>
</evidence>
<evidence type="ECO:0000256" key="2">
    <source>
        <dbReference type="ARBA" id="ARBA00023002"/>
    </source>
</evidence>
<dbReference type="PANTHER" id="PTHR10173">
    <property type="entry name" value="METHIONINE SULFOXIDE REDUCTASE"/>
    <property type="match status" value="1"/>
</dbReference>
<dbReference type="STRING" id="1236973.JCM9157_2224"/>
<dbReference type="Proteomes" id="UP000018896">
    <property type="component" value="Unassembled WGS sequence"/>
</dbReference>
<dbReference type="GO" id="GO:0005737">
    <property type="term" value="C:cytoplasm"/>
    <property type="evidence" value="ECO:0007669"/>
    <property type="project" value="TreeGrafter"/>
</dbReference>
<dbReference type="EC" id="1.8.4.12" evidence="1"/>
<evidence type="ECO:0000313" key="6">
    <source>
        <dbReference type="Proteomes" id="UP000018896"/>
    </source>
</evidence>
<dbReference type="PANTHER" id="PTHR10173:SF59">
    <property type="entry name" value="PEPTIDE METHIONINE SULFOXIDE REDUCTASE MSRA_MSRB"/>
    <property type="match status" value="1"/>
</dbReference>
<dbReference type="GO" id="GO:0006979">
    <property type="term" value="P:response to oxidative stress"/>
    <property type="evidence" value="ECO:0007669"/>
    <property type="project" value="InterPro"/>
</dbReference>
<dbReference type="Gene3D" id="2.170.150.20">
    <property type="entry name" value="Peptide methionine sulfoxide reductase"/>
    <property type="match status" value="1"/>
</dbReference>
<name>W4QUX2_HALA3</name>
<dbReference type="GO" id="GO:0033743">
    <property type="term" value="F:peptide-methionine (R)-S-oxide reductase activity"/>
    <property type="evidence" value="ECO:0007669"/>
    <property type="project" value="UniProtKB-EC"/>
</dbReference>
<dbReference type="SUPFAM" id="SSF51316">
    <property type="entry name" value="Mss4-like"/>
    <property type="match status" value="1"/>
</dbReference>
<reference evidence="5 6" key="1">
    <citation type="journal article" date="2014" name="Genome Announc.">
        <title>Draft Genome Sequences of Three Alkaliphilic Bacillus Strains, Bacillus wakoensis JCM 9140T, Bacillus akibai JCM 9157T, and Bacillus hemicellulosilyticus JCM 9152T.</title>
        <authorList>
            <person name="Yuki M."/>
            <person name="Oshima K."/>
            <person name="Suda W."/>
            <person name="Oshida Y."/>
            <person name="Kitamura K."/>
            <person name="Iida T."/>
            <person name="Hattori M."/>
            <person name="Ohkuma M."/>
        </authorList>
    </citation>
    <scope>NUCLEOTIDE SEQUENCE [LARGE SCALE GENOMIC DNA]</scope>
    <source>
        <strain evidence="5 6">JCM 9157</strain>
    </source>
</reference>
<proteinExistence type="predicted"/>
<dbReference type="eggNOG" id="COG0229">
    <property type="taxonomic scope" value="Bacteria"/>
</dbReference>
<comment type="catalytic activity">
    <reaction evidence="3">
        <text>L-methionyl-[protein] + [thioredoxin]-disulfide + H2O = L-methionyl-(R)-S-oxide-[protein] + [thioredoxin]-dithiol</text>
        <dbReference type="Rhea" id="RHEA:24164"/>
        <dbReference type="Rhea" id="RHEA-COMP:10698"/>
        <dbReference type="Rhea" id="RHEA-COMP:10700"/>
        <dbReference type="Rhea" id="RHEA-COMP:12313"/>
        <dbReference type="Rhea" id="RHEA-COMP:12314"/>
        <dbReference type="ChEBI" id="CHEBI:15377"/>
        <dbReference type="ChEBI" id="CHEBI:16044"/>
        <dbReference type="ChEBI" id="CHEBI:29950"/>
        <dbReference type="ChEBI" id="CHEBI:45764"/>
        <dbReference type="ChEBI" id="CHEBI:50058"/>
        <dbReference type="EC" id="1.8.4.12"/>
    </reaction>
</comment>
<keyword evidence="6" id="KW-1185">Reference proteome</keyword>
<keyword evidence="2" id="KW-0560">Oxidoreductase</keyword>
<protein>
    <recommendedName>
        <fullName evidence="1">peptide-methionine (R)-S-oxide reductase</fullName>
        <ecNumber evidence="1">1.8.4.12</ecNumber>
    </recommendedName>
</protein>
<dbReference type="InterPro" id="IPR011057">
    <property type="entry name" value="Mss4-like_sf"/>
</dbReference>
<evidence type="ECO:0000313" key="5">
    <source>
        <dbReference type="EMBL" id="GAE35129.1"/>
    </source>
</evidence>
<organism evidence="5 6">
    <name type="scientific">Halalkalibacter akibai (strain ATCC 43226 / DSM 21942 / CIP 109018 / JCM 9157 / 1139)</name>
    <name type="common">Bacillus akibai</name>
    <dbReference type="NCBI Taxonomy" id="1236973"/>
    <lineage>
        <taxon>Bacteria</taxon>
        <taxon>Bacillati</taxon>
        <taxon>Bacillota</taxon>
        <taxon>Bacilli</taxon>
        <taxon>Bacillales</taxon>
        <taxon>Bacillaceae</taxon>
        <taxon>Halalkalibacter</taxon>
    </lineage>
</organism>
<dbReference type="AlphaFoldDB" id="W4QUX2"/>
<feature type="domain" description="MsrB" evidence="4">
    <location>
        <begin position="1"/>
        <end position="43"/>
    </location>
</feature>
<dbReference type="EMBL" id="BAUV01000015">
    <property type="protein sequence ID" value="GAE35129.1"/>
    <property type="molecule type" value="Genomic_DNA"/>
</dbReference>
<gene>
    <name evidence="5" type="ORF">JCM9157_2224</name>
</gene>
<accession>W4QUX2</accession>